<keyword evidence="1" id="KW-0464">Manganese</keyword>
<name>A0A0N1IH92_LEPSE</name>
<evidence type="ECO:0000313" key="3">
    <source>
        <dbReference type="EMBL" id="KPI83595.1"/>
    </source>
</evidence>
<evidence type="ECO:0000259" key="2">
    <source>
        <dbReference type="PROSITE" id="PS51746"/>
    </source>
</evidence>
<organism evidence="3 4">
    <name type="scientific">Leptomonas seymouri</name>
    <dbReference type="NCBI Taxonomy" id="5684"/>
    <lineage>
        <taxon>Eukaryota</taxon>
        <taxon>Discoba</taxon>
        <taxon>Euglenozoa</taxon>
        <taxon>Kinetoplastea</taxon>
        <taxon>Metakinetoplastina</taxon>
        <taxon>Trypanosomatida</taxon>
        <taxon>Trypanosomatidae</taxon>
        <taxon>Leishmaniinae</taxon>
        <taxon>Leptomonas</taxon>
    </lineage>
</organism>
<feature type="domain" description="PPM-type phosphatase" evidence="2">
    <location>
        <begin position="20"/>
        <end position="257"/>
    </location>
</feature>
<keyword evidence="4" id="KW-1185">Reference proteome</keyword>
<dbReference type="GO" id="GO:0004722">
    <property type="term" value="F:protein serine/threonine phosphatase activity"/>
    <property type="evidence" value="ECO:0007669"/>
    <property type="project" value="UniProtKB-EC"/>
</dbReference>
<protein>
    <recommendedName>
        <fullName evidence="1">Protein phosphatase</fullName>
        <ecNumber evidence="1">3.1.3.16</ecNumber>
    </recommendedName>
</protein>
<dbReference type="OrthoDB" id="60843at2759"/>
<dbReference type="VEuPathDB" id="TriTrypDB:Lsey_0352_0050"/>
<dbReference type="SUPFAM" id="SSF81606">
    <property type="entry name" value="PP2C-like"/>
    <property type="match status" value="1"/>
</dbReference>
<dbReference type="SMART" id="SM00331">
    <property type="entry name" value="PP2C_SIG"/>
    <property type="match status" value="1"/>
</dbReference>
<sequence>MLSITLVQRSVARAPLRFGRRGVCAIPHPKKAYRGGEDAYMSHPYAIAVADGVGGYASHGIDPATYTRNVMRFSLEFMKADGDTPKQVTALDALNYGYGKANAARQPGGCPVTLATITEGCYASILNLGDCGIVVLRQGKLLYRTEMQQHSFNCPFQLPEDPPGAGEQAKLEIRAADVFLCTSDGVLDNVELDRLLLHLNEVSTLGCGKVAEAIGQEAFRNAQDPRYFSPFARHAAEAGYRYTGGKLDDITALVSQVTLDDGEDRETCPPLITQLLGMDKS</sequence>
<dbReference type="EC" id="3.1.3.16" evidence="1"/>
<comment type="similarity">
    <text evidence="1">Belongs to the PP2C family.</text>
</comment>
<comment type="caution">
    <text evidence="3">The sequence shown here is derived from an EMBL/GenBank/DDBJ whole genome shotgun (WGS) entry which is preliminary data.</text>
</comment>
<comment type="cofactor">
    <cofactor evidence="1">
        <name>Mn(2+)</name>
        <dbReference type="ChEBI" id="CHEBI:29035"/>
    </cofactor>
</comment>
<dbReference type="InterPro" id="IPR036457">
    <property type="entry name" value="PPM-type-like_dom_sf"/>
</dbReference>
<keyword evidence="1" id="KW-0460">Magnesium</keyword>
<dbReference type="PANTHER" id="PTHR12320:SF1">
    <property type="entry name" value="PROTEIN PHOSPHATASE PTC7 HOMOLOG"/>
    <property type="match status" value="1"/>
</dbReference>
<dbReference type="Gene3D" id="3.60.40.10">
    <property type="entry name" value="PPM-type phosphatase domain"/>
    <property type="match status" value="1"/>
</dbReference>
<evidence type="ECO:0000256" key="1">
    <source>
        <dbReference type="RuleBase" id="RU366020"/>
    </source>
</evidence>
<comment type="catalytic activity">
    <reaction evidence="1">
        <text>O-phospho-L-threonyl-[protein] + H2O = L-threonyl-[protein] + phosphate</text>
        <dbReference type="Rhea" id="RHEA:47004"/>
        <dbReference type="Rhea" id="RHEA-COMP:11060"/>
        <dbReference type="Rhea" id="RHEA-COMP:11605"/>
        <dbReference type="ChEBI" id="CHEBI:15377"/>
        <dbReference type="ChEBI" id="CHEBI:30013"/>
        <dbReference type="ChEBI" id="CHEBI:43474"/>
        <dbReference type="ChEBI" id="CHEBI:61977"/>
        <dbReference type="EC" id="3.1.3.16"/>
    </reaction>
</comment>
<dbReference type="PROSITE" id="PS51746">
    <property type="entry name" value="PPM_2"/>
    <property type="match status" value="1"/>
</dbReference>
<accession>A0A0N1IH92</accession>
<dbReference type="InterPro" id="IPR039123">
    <property type="entry name" value="PPTC7"/>
</dbReference>
<comment type="cofactor">
    <cofactor evidence="1">
        <name>Mg(2+)</name>
        <dbReference type="ChEBI" id="CHEBI:18420"/>
    </cofactor>
</comment>
<dbReference type="OMA" id="QKACNSL"/>
<reference evidence="3 4" key="1">
    <citation type="journal article" date="2015" name="PLoS Pathog.">
        <title>Leptomonas seymouri: Adaptations to the Dixenous Life Cycle Analyzed by Genome Sequencing, Transcriptome Profiling and Co-infection with Leishmania donovani.</title>
        <authorList>
            <person name="Kraeva N."/>
            <person name="Butenko A."/>
            <person name="Hlavacova J."/>
            <person name="Kostygov A."/>
            <person name="Myskova J."/>
            <person name="Grybchuk D."/>
            <person name="Lestinova T."/>
            <person name="Votypka J."/>
            <person name="Volf P."/>
            <person name="Opperdoes F."/>
            <person name="Flegontov P."/>
            <person name="Lukes J."/>
            <person name="Yurchenko V."/>
        </authorList>
    </citation>
    <scope>NUCLEOTIDE SEQUENCE [LARGE SCALE GENOMIC DNA]</scope>
    <source>
        <strain evidence="3 4">ATCC 30220</strain>
    </source>
</reference>
<proteinExistence type="inferred from homology"/>
<dbReference type="EMBL" id="LJSK01000352">
    <property type="protein sequence ID" value="KPI83595.1"/>
    <property type="molecule type" value="Genomic_DNA"/>
</dbReference>
<dbReference type="GO" id="GO:0046872">
    <property type="term" value="F:metal ion binding"/>
    <property type="evidence" value="ECO:0007669"/>
    <property type="project" value="UniProtKB-UniRule"/>
</dbReference>
<dbReference type="InterPro" id="IPR001932">
    <property type="entry name" value="PPM-type_phosphatase-like_dom"/>
</dbReference>
<keyword evidence="1" id="KW-0378">Hydrolase</keyword>
<dbReference type="AlphaFoldDB" id="A0A0N1IH92"/>
<dbReference type="Proteomes" id="UP000038009">
    <property type="component" value="Unassembled WGS sequence"/>
</dbReference>
<dbReference type="PANTHER" id="PTHR12320">
    <property type="entry name" value="PROTEIN PHOSPHATASE 2C"/>
    <property type="match status" value="1"/>
</dbReference>
<keyword evidence="1" id="KW-0904">Protein phosphatase</keyword>
<evidence type="ECO:0000313" key="4">
    <source>
        <dbReference type="Proteomes" id="UP000038009"/>
    </source>
</evidence>
<keyword evidence="1" id="KW-0479">Metal-binding</keyword>
<comment type="catalytic activity">
    <reaction evidence="1">
        <text>O-phospho-L-seryl-[protein] + H2O = L-seryl-[protein] + phosphate</text>
        <dbReference type="Rhea" id="RHEA:20629"/>
        <dbReference type="Rhea" id="RHEA-COMP:9863"/>
        <dbReference type="Rhea" id="RHEA-COMP:11604"/>
        <dbReference type="ChEBI" id="CHEBI:15377"/>
        <dbReference type="ChEBI" id="CHEBI:29999"/>
        <dbReference type="ChEBI" id="CHEBI:43474"/>
        <dbReference type="ChEBI" id="CHEBI:83421"/>
        <dbReference type="EC" id="3.1.3.16"/>
    </reaction>
</comment>
<gene>
    <name evidence="3" type="ORF">ABL78_7368</name>
</gene>